<feature type="transmembrane region" description="Helical" evidence="3">
    <location>
        <begin position="149"/>
        <end position="168"/>
    </location>
</feature>
<dbReference type="SMART" id="SM00267">
    <property type="entry name" value="GGDEF"/>
    <property type="match status" value="1"/>
</dbReference>
<keyword evidence="3" id="KW-0472">Membrane</keyword>
<evidence type="ECO:0000256" key="1">
    <source>
        <dbReference type="ARBA" id="ARBA00012528"/>
    </source>
</evidence>
<dbReference type="PANTHER" id="PTHR45138">
    <property type="entry name" value="REGULATORY COMPONENTS OF SENSORY TRANSDUCTION SYSTEM"/>
    <property type="match status" value="1"/>
</dbReference>
<accession>A0ABT6AYT3</accession>
<comment type="catalytic activity">
    <reaction evidence="2">
        <text>2 GTP = 3',3'-c-di-GMP + 2 diphosphate</text>
        <dbReference type="Rhea" id="RHEA:24898"/>
        <dbReference type="ChEBI" id="CHEBI:33019"/>
        <dbReference type="ChEBI" id="CHEBI:37565"/>
        <dbReference type="ChEBI" id="CHEBI:58805"/>
        <dbReference type="EC" id="2.7.7.65"/>
    </reaction>
</comment>
<name>A0ABT6AYT3_9BURK</name>
<feature type="transmembrane region" description="Helical" evidence="3">
    <location>
        <begin position="59"/>
        <end position="80"/>
    </location>
</feature>
<dbReference type="EC" id="2.7.7.65" evidence="1"/>
<feature type="transmembrane region" description="Helical" evidence="3">
    <location>
        <begin position="35"/>
        <end position="53"/>
    </location>
</feature>
<dbReference type="Pfam" id="PF00990">
    <property type="entry name" value="GGDEF"/>
    <property type="match status" value="1"/>
</dbReference>
<protein>
    <recommendedName>
        <fullName evidence="1">diguanylate cyclase</fullName>
        <ecNumber evidence="1">2.7.7.65</ecNumber>
    </recommendedName>
</protein>
<dbReference type="Proteomes" id="UP001216674">
    <property type="component" value="Unassembled WGS sequence"/>
</dbReference>
<dbReference type="Gene3D" id="3.30.70.270">
    <property type="match status" value="1"/>
</dbReference>
<sequence>MSDTLAMLVVTAALSAMMLAIVWSLRRCGQPGVTLWWQANLIATPALVLIALRGKIPDALSIVVANAGLSWALALFLAATLRFCGREPNWRALAVGTLATVAGIATWRYVFNDFNTRVVIASAFNATLCALVGIALVRHRPRGRPSSHYLTTAGFAFIFAGGHALRGLLSALSVMDDPATLTAPGLNLAFLIVGALVTPALTMGAVLMIHDAMVRRLEAIANTDFLTGAMSRMAFEEEAGRELARAARGGRPPVLLIVDIDHFKSVNDTFGHAAGDAVLAEFSRLAAASLRTPDRIGRMGGEEFVVLLPGSAQGEASHAAERIRAQAQANRVTGPFGTVRYTVSGGYAEWQPGETLAQLTARADTALYMAKLSGRNRMLAYTTPAGAGAGTPAAAGVPSVQR</sequence>
<feature type="transmembrane region" description="Helical" evidence="3">
    <location>
        <begin position="117"/>
        <end position="137"/>
    </location>
</feature>
<dbReference type="InterPro" id="IPR050469">
    <property type="entry name" value="Diguanylate_Cyclase"/>
</dbReference>
<dbReference type="NCBIfam" id="TIGR00254">
    <property type="entry name" value="GGDEF"/>
    <property type="match status" value="1"/>
</dbReference>
<feature type="transmembrane region" description="Helical" evidence="3">
    <location>
        <begin position="6"/>
        <end position="23"/>
    </location>
</feature>
<dbReference type="SUPFAM" id="SSF55073">
    <property type="entry name" value="Nucleotide cyclase"/>
    <property type="match status" value="1"/>
</dbReference>
<comment type="caution">
    <text evidence="5">The sequence shown here is derived from an EMBL/GenBank/DDBJ whole genome shotgun (WGS) entry which is preliminary data.</text>
</comment>
<reference evidence="5 6" key="1">
    <citation type="submission" date="2023-03" db="EMBL/GenBank/DDBJ databases">
        <title>Draft assemblies of triclosan tolerant bacteria isolated from returned activated sludge.</title>
        <authorList>
            <person name="Van Hamelsveld S."/>
        </authorList>
    </citation>
    <scope>NUCLEOTIDE SEQUENCE [LARGE SCALE GENOMIC DNA]</scope>
    <source>
        <strain evidence="5 6">GW210010_S58</strain>
    </source>
</reference>
<dbReference type="InterPro" id="IPR043128">
    <property type="entry name" value="Rev_trsase/Diguanyl_cyclase"/>
</dbReference>
<feature type="domain" description="GGDEF" evidence="4">
    <location>
        <begin position="251"/>
        <end position="383"/>
    </location>
</feature>
<evidence type="ECO:0000256" key="2">
    <source>
        <dbReference type="ARBA" id="ARBA00034247"/>
    </source>
</evidence>
<keyword evidence="3" id="KW-0812">Transmembrane</keyword>
<proteinExistence type="predicted"/>
<dbReference type="RefSeq" id="WP_276267897.1">
    <property type="nucleotide sequence ID" value="NZ_JARJLM010000536.1"/>
</dbReference>
<organism evidence="5 6">
    <name type="scientific">Cupriavidus basilensis</name>
    <dbReference type="NCBI Taxonomy" id="68895"/>
    <lineage>
        <taxon>Bacteria</taxon>
        <taxon>Pseudomonadati</taxon>
        <taxon>Pseudomonadota</taxon>
        <taxon>Betaproteobacteria</taxon>
        <taxon>Burkholderiales</taxon>
        <taxon>Burkholderiaceae</taxon>
        <taxon>Cupriavidus</taxon>
    </lineage>
</organism>
<keyword evidence="3" id="KW-1133">Transmembrane helix</keyword>
<dbReference type="CDD" id="cd01949">
    <property type="entry name" value="GGDEF"/>
    <property type="match status" value="1"/>
</dbReference>
<gene>
    <name evidence="5" type="ORF">P3W85_33335</name>
</gene>
<feature type="transmembrane region" description="Helical" evidence="3">
    <location>
        <begin position="188"/>
        <end position="209"/>
    </location>
</feature>
<dbReference type="InterPro" id="IPR029787">
    <property type="entry name" value="Nucleotide_cyclase"/>
</dbReference>
<feature type="transmembrane region" description="Helical" evidence="3">
    <location>
        <begin position="92"/>
        <end position="111"/>
    </location>
</feature>
<evidence type="ECO:0000313" key="5">
    <source>
        <dbReference type="EMBL" id="MDF3837782.1"/>
    </source>
</evidence>
<dbReference type="PANTHER" id="PTHR45138:SF9">
    <property type="entry name" value="DIGUANYLATE CYCLASE DGCM-RELATED"/>
    <property type="match status" value="1"/>
</dbReference>
<keyword evidence="6" id="KW-1185">Reference proteome</keyword>
<dbReference type="InterPro" id="IPR000160">
    <property type="entry name" value="GGDEF_dom"/>
</dbReference>
<dbReference type="EMBL" id="JARJLM010000536">
    <property type="protein sequence ID" value="MDF3837782.1"/>
    <property type="molecule type" value="Genomic_DNA"/>
</dbReference>
<evidence type="ECO:0000259" key="4">
    <source>
        <dbReference type="PROSITE" id="PS50887"/>
    </source>
</evidence>
<evidence type="ECO:0000313" key="6">
    <source>
        <dbReference type="Proteomes" id="UP001216674"/>
    </source>
</evidence>
<dbReference type="PROSITE" id="PS50887">
    <property type="entry name" value="GGDEF"/>
    <property type="match status" value="1"/>
</dbReference>
<evidence type="ECO:0000256" key="3">
    <source>
        <dbReference type="SAM" id="Phobius"/>
    </source>
</evidence>